<keyword evidence="3" id="KW-1185">Reference proteome</keyword>
<evidence type="ECO:0000259" key="1">
    <source>
        <dbReference type="Pfam" id="PF06985"/>
    </source>
</evidence>
<reference evidence="2 3" key="2">
    <citation type="journal article" date="2017" name="Sci. Rep.">
        <title>Ant-infecting Ophiocordyceps genomes reveal a high diversity of potential behavioral manipulation genes and a possible major role for enterotoxins.</title>
        <authorList>
            <person name="de Bekker C."/>
            <person name="Ohm R.A."/>
            <person name="Evans H.C."/>
            <person name="Brachmann A."/>
            <person name="Hughes D.P."/>
        </authorList>
    </citation>
    <scope>NUCLEOTIDE SEQUENCE [LARGE SCALE GENOMIC DNA]</scope>
    <source>
        <strain evidence="2 3">SC16a</strain>
    </source>
</reference>
<dbReference type="Pfam" id="PF06985">
    <property type="entry name" value="HET"/>
    <property type="match status" value="1"/>
</dbReference>
<dbReference type="EMBL" id="LAZP02000162">
    <property type="protein sequence ID" value="PFH59939.1"/>
    <property type="molecule type" value="Genomic_DNA"/>
</dbReference>
<organism evidence="2 3">
    <name type="scientific">Ophiocordyceps unilateralis</name>
    <name type="common">Zombie-ant fungus</name>
    <name type="synonym">Torrubia unilateralis</name>
    <dbReference type="NCBI Taxonomy" id="268505"/>
    <lineage>
        <taxon>Eukaryota</taxon>
        <taxon>Fungi</taxon>
        <taxon>Dikarya</taxon>
        <taxon>Ascomycota</taxon>
        <taxon>Pezizomycotina</taxon>
        <taxon>Sordariomycetes</taxon>
        <taxon>Hypocreomycetidae</taxon>
        <taxon>Hypocreales</taxon>
        <taxon>Ophiocordycipitaceae</taxon>
        <taxon>Ophiocordyceps</taxon>
    </lineage>
</organism>
<evidence type="ECO:0000313" key="3">
    <source>
        <dbReference type="Proteomes" id="UP000037136"/>
    </source>
</evidence>
<dbReference type="STRING" id="268505.A0A2A9PEW7"/>
<protein>
    <recommendedName>
        <fullName evidence="1">Heterokaryon incompatibility domain-containing protein</fullName>
    </recommendedName>
</protein>
<gene>
    <name evidence="2" type="ORF">XA68_11678</name>
</gene>
<proteinExistence type="predicted"/>
<accession>A0A2A9PEW7</accession>
<dbReference type="AlphaFoldDB" id="A0A2A9PEW7"/>
<dbReference type="PANTHER" id="PTHR24148:SF64">
    <property type="entry name" value="HETEROKARYON INCOMPATIBILITY DOMAIN-CONTAINING PROTEIN"/>
    <property type="match status" value="1"/>
</dbReference>
<dbReference type="PANTHER" id="PTHR24148">
    <property type="entry name" value="ANKYRIN REPEAT DOMAIN-CONTAINING PROTEIN 39 HOMOLOG-RELATED"/>
    <property type="match status" value="1"/>
</dbReference>
<dbReference type="InterPro" id="IPR052895">
    <property type="entry name" value="HetReg/Transcr_Mod"/>
</dbReference>
<dbReference type="OrthoDB" id="2157530at2759"/>
<comment type="caution">
    <text evidence="2">The sequence shown here is derived from an EMBL/GenBank/DDBJ whole genome shotgun (WGS) entry which is preliminary data.</text>
</comment>
<name>A0A2A9PEW7_OPHUN</name>
<reference evidence="2 3" key="1">
    <citation type="journal article" date="2015" name="BMC Genomics">
        <title>Gene expression during zombie ant biting behavior reflects the complexity underlying fungal parasitic behavioral manipulation.</title>
        <authorList>
            <person name="de Bekker C."/>
            <person name="Ohm R.A."/>
            <person name="Loreto R.G."/>
            <person name="Sebastian A."/>
            <person name="Albert I."/>
            <person name="Merrow M."/>
            <person name="Brachmann A."/>
            <person name="Hughes D.P."/>
        </authorList>
    </citation>
    <scope>NUCLEOTIDE SEQUENCE [LARGE SCALE GENOMIC DNA]</scope>
    <source>
        <strain evidence="2 3">SC16a</strain>
    </source>
</reference>
<dbReference type="Proteomes" id="UP000037136">
    <property type="component" value="Unassembled WGS sequence"/>
</dbReference>
<sequence>MPPPRRLADLLENYGFAREAELRVVVTGEKVIRSPSEEIVHASTFLNWFRLGHMVQCQGHGHLNHDEKNAYRILQEYVNAVYFSSSSLDHLFKNTWFEFPHMAQDDLLPTMFNSFFTEIARKQREARKNGLPLMPRHTNRQDDLKLYNFLMYEMCDFPAHHHHINLVTKGRLAAANIAFCQRIAAHCAWSIVRSTLGITVPQVFPDRGPLIRPCPWLDFEADRSDSLQGWPEYLWHIDTAQLVYLGTDPVRRQRFRLTDTGDIGRPDYVAVSHTWGRWIDNELPGFILPGGFQYPIPRNKTFDVAELPQSLQTFTRLNNISAAYVWLDLVCIPQGEDDALTPDDRDTRLREIARQGSIFHHADRAIAWLHDVQHLSCLASMFELSCLLEINVPGSCLTCEKLSLGLRRRKRQLAQRIRGKRTGLMSPPKAAGVHRHYNLLKHCSETKFWLTSSWTFDRIDGSTGRIAETVEDGCFRRPASPWFTSLWTLQEICLRPDMWLATCDWRIMALEDGSRIPFIGLLAFLNIPPTSEGFARFIHESTARQFQELNDCVAYTHLDWLPGLDQIDILALGDRRQCTGRRAEAIMSALGATQWFDQVRAGTYTPETDLVMNKYPEKFIDEVKRLRPGSLMTTYTKIPASEENDAFHVQNADPFKLEDGEMIVMLHQVKPFPGRDGNGPSRLASGSLLPFNEQGSWYYFFQPAVPERLSNGQVQACLTTWRIQHSGTTLIQRACIFSSNRLSTLPTDKSEPLRVTFYGFTPSAMDDTSGQSRIVHNTSTKSFLHKMRNGVEVDDVHSWVASRPFEIHLLVTQDFFGTWATGLDSVLDPASTDTQMHLIWGLVLRGVEKEASRAEVRRYVKIGFFCIDHVTSSPLTLAEETTDLNWAVL</sequence>
<dbReference type="InterPro" id="IPR010730">
    <property type="entry name" value="HET"/>
</dbReference>
<feature type="domain" description="Heterokaryon incompatibility" evidence="1">
    <location>
        <begin position="268"/>
        <end position="491"/>
    </location>
</feature>
<evidence type="ECO:0000313" key="2">
    <source>
        <dbReference type="EMBL" id="PFH59939.1"/>
    </source>
</evidence>